<protein>
    <submittedName>
        <fullName evidence="2">GNAT family N-acetyltransferase</fullName>
    </submittedName>
</protein>
<dbReference type="InterPro" id="IPR000182">
    <property type="entry name" value="GNAT_dom"/>
</dbReference>
<dbReference type="InterPro" id="IPR016181">
    <property type="entry name" value="Acyl_CoA_acyltransferase"/>
</dbReference>
<dbReference type="RefSeq" id="WP_089073835.1">
    <property type="nucleotide sequence ID" value="NZ_CBCSAM010000006.1"/>
</dbReference>
<dbReference type="PANTHER" id="PTHR43305:SF1">
    <property type="entry name" value="FAMILY N-ACETYLTRANSFERASE, PUTATIVE (AFU_ORTHOLOGUE AFUA_2G01380)-RELATED"/>
    <property type="match status" value="1"/>
</dbReference>
<evidence type="ECO:0000313" key="2">
    <source>
        <dbReference type="EMBL" id="ASK78927.1"/>
    </source>
</evidence>
<dbReference type="EMBL" id="CP022356">
    <property type="protein sequence ID" value="ASK78927.1"/>
    <property type="molecule type" value="Genomic_DNA"/>
</dbReference>
<dbReference type="Gene3D" id="3.40.630.30">
    <property type="match status" value="1"/>
</dbReference>
<dbReference type="AlphaFoldDB" id="A0A220VEZ9"/>
<keyword evidence="3" id="KW-1185">Reference proteome</keyword>
<sequence>MDIVYKEIEEKHNLEVKQVITQVGIEFGAVGEGYGPSDLEVNQMSQFYSDDLNSFYIVALVNNSVVGGCGIAPFNSSKEVCELKKLFLLPESRGFGVGKECIIRCLNYAKAKGFTRCYLDTLSNMESAISLYSHLGFKHLTKPLDGTIHNKCDIWMIKDLKNSSF</sequence>
<proteinExistence type="predicted"/>
<dbReference type="InterPro" id="IPR052777">
    <property type="entry name" value="Acetyltransferase_Enz"/>
</dbReference>
<reference evidence="2 3" key="1">
    <citation type="journal article" date="2016" name="Int. J. Syst. Evol. Microbiol.">
        <title>Paraphotobacterium marinum gen. nov., sp. nov., a member of the family Vibrionaceae, isolated from surface seawater.</title>
        <authorList>
            <person name="Huang Z."/>
            <person name="Dong C."/>
            <person name="Shao Z."/>
        </authorList>
    </citation>
    <scope>NUCLEOTIDE SEQUENCE [LARGE SCALE GENOMIC DNA]</scope>
    <source>
        <strain evidence="2 3">NSCS20N07D</strain>
    </source>
</reference>
<accession>A0A220VEZ9</accession>
<dbReference type="OrthoDB" id="5419426at2"/>
<dbReference type="PROSITE" id="PS51186">
    <property type="entry name" value="GNAT"/>
    <property type="match status" value="1"/>
</dbReference>
<dbReference type="SUPFAM" id="SSF55729">
    <property type="entry name" value="Acyl-CoA N-acyltransferases (Nat)"/>
    <property type="match status" value="1"/>
</dbReference>
<dbReference type="KEGG" id="pmai:CF386_07615"/>
<name>A0A220VEZ9_9GAMM</name>
<dbReference type="Proteomes" id="UP000242175">
    <property type="component" value="Chromosome small"/>
</dbReference>
<gene>
    <name evidence="2" type="ORF">CF386_07615</name>
</gene>
<dbReference type="GO" id="GO:0016747">
    <property type="term" value="F:acyltransferase activity, transferring groups other than amino-acyl groups"/>
    <property type="evidence" value="ECO:0007669"/>
    <property type="project" value="InterPro"/>
</dbReference>
<keyword evidence="2" id="KW-0808">Transferase</keyword>
<organism evidence="2 3">
    <name type="scientific">Paraphotobacterium marinum</name>
    <dbReference type="NCBI Taxonomy" id="1755811"/>
    <lineage>
        <taxon>Bacteria</taxon>
        <taxon>Pseudomonadati</taxon>
        <taxon>Pseudomonadota</taxon>
        <taxon>Gammaproteobacteria</taxon>
        <taxon>Vibrionales</taxon>
        <taxon>Vibrionaceae</taxon>
        <taxon>Paraphotobacterium</taxon>
    </lineage>
</organism>
<dbReference type="CDD" id="cd04301">
    <property type="entry name" value="NAT_SF"/>
    <property type="match status" value="1"/>
</dbReference>
<dbReference type="PANTHER" id="PTHR43305">
    <property type="entry name" value="FAMILY N-ACETYLTRANSFERASE, PUTATIVE (AFU_ORTHOLOGUE AFUA_2G01380)-RELATED"/>
    <property type="match status" value="1"/>
</dbReference>
<feature type="domain" description="N-acetyltransferase" evidence="1">
    <location>
        <begin position="3"/>
        <end position="161"/>
    </location>
</feature>
<evidence type="ECO:0000313" key="3">
    <source>
        <dbReference type="Proteomes" id="UP000242175"/>
    </source>
</evidence>
<dbReference type="Pfam" id="PF00583">
    <property type="entry name" value="Acetyltransf_1"/>
    <property type="match status" value="1"/>
</dbReference>
<evidence type="ECO:0000259" key="1">
    <source>
        <dbReference type="PROSITE" id="PS51186"/>
    </source>
</evidence>